<dbReference type="CDD" id="cd06587">
    <property type="entry name" value="VOC"/>
    <property type="match status" value="1"/>
</dbReference>
<accession>X0TMU4</accession>
<dbReference type="InterPro" id="IPR037523">
    <property type="entry name" value="VOC_core"/>
</dbReference>
<dbReference type="Pfam" id="PF13669">
    <property type="entry name" value="Glyoxalase_4"/>
    <property type="match status" value="1"/>
</dbReference>
<comment type="caution">
    <text evidence="2">The sequence shown here is derived from an EMBL/GenBank/DDBJ whole genome shotgun (WGS) entry which is preliminary data.</text>
</comment>
<dbReference type="EMBL" id="BARS01011891">
    <property type="protein sequence ID" value="GAF94883.1"/>
    <property type="molecule type" value="Genomic_DNA"/>
</dbReference>
<name>X0TMU4_9ZZZZ</name>
<dbReference type="SUPFAM" id="SSF54593">
    <property type="entry name" value="Glyoxalase/Bleomycin resistance protein/Dihydroxybiphenyl dioxygenase"/>
    <property type="match status" value="1"/>
</dbReference>
<feature type="non-terminal residue" evidence="2">
    <location>
        <position position="86"/>
    </location>
</feature>
<evidence type="ECO:0000313" key="2">
    <source>
        <dbReference type="EMBL" id="GAF94883.1"/>
    </source>
</evidence>
<dbReference type="InterPro" id="IPR029068">
    <property type="entry name" value="Glyas_Bleomycin-R_OHBP_Dase"/>
</dbReference>
<feature type="domain" description="VOC" evidence="1">
    <location>
        <begin position="7"/>
        <end position="86"/>
    </location>
</feature>
<gene>
    <name evidence="2" type="ORF">S01H1_21447</name>
</gene>
<protein>
    <recommendedName>
        <fullName evidence="1">VOC domain-containing protein</fullName>
    </recommendedName>
</protein>
<dbReference type="AlphaFoldDB" id="X0TMU4"/>
<proteinExistence type="predicted"/>
<sequence length="86" mass="9849">MLKGLKSIEHIGIHSEDTKKLTDWYCDTLGLDVTFEMKKDQPEKSIYFLKGLEGTIIEILPSNENKNKRELHDPGFSHIGISVDDF</sequence>
<reference evidence="2" key="1">
    <citation type="journal article" date="2014" name="Front. Microbiol.">
        <title>High frequency of phylogenetically diverse reductive dehalogenase-homologous genes in deep subseafloor sedimentary metagenomes.</title>
        <authorList>
            <person name="Kawai M."/>
            <person name="Futagami T."/>
            <person name="Toyoda A."/>
            <person name="Takaki Y."/>
            <person name="Nishi S."/>
            <person name="Hori S."/>
            <person name="Arai W."/>
            <person name="Tsubouchi T."/>
            <person name="Morono Y."/>
            <person name="Uchiyama I."/>
            <person name="Ito T."/>
            <person name="Fujiyama A."/>
            <person name="Inagaki F."/>
            <person name="Takami H."/>
        </authorList>
    </citation>
    <scope>NUCLEOTIDE SEQUENCE</scope>
    <source>
        <strain evidence="2">Expedition CK06-06</strain>
    </source>
</reference>
<organism evidence="2">
    <name type="scientific">marine sediment metagenome</name>
    <dbReference type="NCBI Taxonomy" id="412755"/>
    <lineage>
        <taxon>unclassified sequences</taxon>
        <taxon>metagenomes</taxon>
        <taxon>ecological metagenomes</taxon>
    </lineage>
</organism>
<evidence type="ECO:0000259" key="1">
    <source>
        <dbReference type="PROSITE" id="PS51819"/>
    </source>
</evidence>
<dbReference type="PROSITE" id="PS51819">
    <property type="entry name" value="VOC"/>
    <property type="match status" value="1"/>
</dbReference>
<dbReference type="Gene3D" id="3.10.180.10">
    <property type="entry name" value="2,3-Dihydroxybiphenyl 1,2-Dioxygenase, domain 1"/>
    <property type="match status" value="1"/>
</dbReference>